<evidence type="ECO:0000313" key="2">
    <source>
        <dbReference type="Proteomes" id="UP000070456"/>
    </source>
</evidence>
<keyword evidence="2" id="KW-1185">Reference proteome</keyword>
<dbReference type="Proteomes" id="UP000070456">
    <property type="component" value="Unassembled WGS sequence"/>
</dbReference>
<gene>
    <name evidence="1" type="ORF">AN619_21900</name>
</gene>
<dbReference type="STRING" id="520762.AN619_21900"/>
<proteinExistence type="predicted"/>
<reference evidence="1 2" key="1">
    <citation type="submission" date="2015-12" db="EMBL/GenBank/DDBJ databases">
        <title>Draft genome sequence of the thermoanaerobe Thermotalea metallivorans, an isolate from the runoff channel of the Great Artesian Basin, Australia.</title>
        <authorList>
            <person name="Patel B.K."/>
        </authorList>
    </citation>
    <scope>NUCLEOTIDE SEQUENCE [LARGE SCALE GENOMIC DNA]</scope>
    <source>
        <strain evidence="1 2">B2-1</strain>
    </source>
</reference>
<sequence length="56" mass="6477">MKTYYCFAYGDLVPAEEICLPDTAEEGDIFSCYGLLYQVVGQIKKDGKRIYRLKFI</sequence>
<comment type="caution">
    <text evidence="1">The sequence shown here is derived from an EMBL/GenBank/DDBJ whole genome shotgun (WGS) entry which is preliminary data.</text>
</comment>
<dbReference type="RefSeq" id="WP_157064991.1">
    <property type="nucleotide sequence ID" value="NZ_LOEE01000047.1"/>
</dbReference>
<dbReference type="AlphaFoldDB" id="A0A140L2A8"/>
<organism evidence="1 2">
    <name type="scientific">Thermotalea metallivorans</name>
    <dbReference type="NCBI Taxonomy" id="520762"/>
    <lineage>
        <taxon>Bacteria</taxon>
        <taxon>Bacillati</taxon>
        <taxon>Bacillota</taxon>
        <taxon>Clostridia</taxon>
        <taxon>Peptostreptococcales</taxon>
        <taxon>Thermotaleaceae</taxon>
        <taxon>Thermotalea</taxon>
    </lineage>
</organism>
<dbReference type="OrthoDB" id="9914694at2"/>
<protein>
    <submittedName>
        <fullName evidence="1">Uncharacterized protein</fullName>
    </submittedName>
</protein>
<name>A0A140L2A8_9FIRM</name>
<evidence type="ECO:0000313" key="1">
    <source>
        <dbReference type="EMBL" id="KXG74683.1"/>
    </source>
</evidence>
<accession>A0A140L2A8</accession>
<dbReference type="EMBL" id="LOEE01000047">
    <property type="protein sequence ID" value="KXG74683.1"/>
    <property type="molecule type" value="Genomic_DNA"/>
</dbReference>